<dbReference type="PROSITE" id="PS00210">
    <property type="entry name" value="HEMOCYANIN_2"/>
    <property type="match status" value="1"/>
</dbReference>
<dbReference type="InterPro" id="IPR014756">
    <property type="entry name" value="Ig_E-set"/>
</dbReference>
<accession>A0ABQ9K6C5</accession>
<evidence type="ECO:0000259" key="3">
    <source>
        <dbReference type="Pfam" id="PF00372"/>
    </source>
</evidence>
<evidence type="ECO:0000259" key="5">
    <source>
        <dbReference type="Pfam" id="PF03723"/>
    </source>
</evidence>
<dbReference type="SUPFAM" id="SSF48056">
    <property type="entry name" value="Di-copper centre-containing domain"/>
    <property type="match status" value="1"/>
</dbReference>
<evidence type="ECO:0000313" key="7">
    <source>
        <dbReference type="Proteomes" id="UP001162164"/>
    </source>
</evidence>
<dbReference type="Pfam" id="PF03723">
    <property type="entry name" value="Hemocyanin_C"/>
    <property type="match status" value="1"/>
</dbReference>
<dbReference type="Pfam" id="PF03722">
    <property type="entry name" value="Hemocyanin_N"/>
    <property type="match status" value="1"/>
</dbReference>
<dbReference type="InterPro" id="IPR005204">
    <property type="entry name" value="Hemocyanin_N"/>
</dbReference>
<dbReference type="Gene3D" id="1.20.1370.10">
    <property type="entry name" value="Hemocyanin, N-terminal domain"/>
    <property type="match status" value="1"/>
</dbReference>
<dbReference type="InterPro" id="IPR036697">
    <property type="entry name" value="Hemocyanin_N_sf"/>
</dbReference>
<sequence>MKAIILFLLVGLCAFVVSSSTGRTVDKTYLKRERDILLILKNINQPSYYQEFVNIGKTYDIVQNKDKYTDPDAVKQFLQYYKYGLLPRGVIFSAFNREHLQEAIAVFKLLFYSKDYEAFYNTAVWARQNLNEGLFLYSFTVAVVHRQDTKDLVLPPIYETYPYYFVNSEVIKEAYRYKQQRSGPKLDEGYDGYTIYSNYSGYYLNLHPEQSLSYYMEDIGILSYYYYYNVYYPFWMNGKEFGFENTNRGEQYYFFYQQFLARYYLERLSNDFGEIPHLNWDAPIETPYYPSLEYPNGLEFPRRPQWANLKEYIRNYGQSWTLKGREGYGLLYVNDYERRIDDAIDSGYVWTGVGGVKVDLYSKEGFDILGNLIQSNKDSPNYKYYGAIWWIASHLLGYSYQPLDKFKLIPSALEHFETAPRDPVFYQLYKKIVLKFQRYYGQVPAYTERDLVFPGVQIKSFTVDKLTTFFDYFYSDLNNAVYFSTEEQQKSEFNVRVRQYRLNNKPFTFKVNVQSDKDTKSVVKVFLGPKYDEYGRFLNLTENRLNFVLIDYFVYDLKSGENIISRNSYDSYYYAPDAASSYELNKKVLGGTGGQDQLPKQNYFFFPRRYLLPIGSPSGVPYQFYVIVYPYTPKEGSPTTQYESYFYPYDGEQQFYDSRSLGYPFDRFINFEQMYYQIPNSVFYETKVYHKDYINVRQSD</sequence>
<feature type="chain" id="PRO_5047402928" evidence="2">
    <location>
        <begin position="19"/>
        <end position="700"/>
    </location>
</feature>
<comment type="caution">
    <text evidence="6">The sequence shown here is derived from an EMBL/GenBank/DDBJ whole genome shotgun (WGS) entry which is preliminary data.</text>
</comment>
<feature type="domain" description="Hemocyanin N-terminal" evidence="4">
    <location>
        <begin position="29"/>
        <end position="150"/>
    </location>
</feature>
<dbReference type="InterPro" id="IPR037020">
    <property type="entry name" value="Hemocyanin_C_sf"/>
</dbReference>
<evidence type="ECO:0000259" key="4">
    <source>
        <dbReference type="Pfam" id="PF03722"/>
    </source>
</evidence>
<dbReference type="PANTHER" id="PTHR11511:SF5">
    <property type="entry name" value="FAT-BODY PROTEIN 1-RELATED"/>
    <property type="match status" value="1"/>
</dbReference>
<dbReference type="Pfam" id="PF00372">
    <property type="entry name" value="Hemocyanin_M"/>
    <property type="match status" value="1"/>
</dbReference>
<keyword evidence="1" id="KW-0758">Storage protein</keyword>
<dbReference type="Gene3D" id="2.60.40.1520">
    <property type="entry name" value="Hemocyanin, C-terminal domain"/>
    <property type="match status" value="1"/>
</dbReference>
<organism evidence="6 7">
    <name type="scientific">Molorchus minor</name>
    <dbReference type="NCBI Taxonomy" id="1323400"/>
    <lineage>
        <taxon>Eukaryota</taxon>
        <taxon>Metazoa</taxon>
        <taxon>Ecdysozoa</taxon>
        <taxon>Arthropoda</taxon>
        <taxon>Hexapoda</taxon>
        <taxon>Insecta</taxon>
        <taxon>Pterygota</taxon>
        <taxon>Neoptera</taxon>
        <taxon>Endopterygota</taxon>
        <taxon>Coleoptera</taxon>
        <taxon>Polyphaga</taxon>
        <taxon>Cucujiformia</taxon>
        <taxon>Chrysomeloidea</taxon>
        <taxon>Cerambycidae</taxon>
        <taxon>Lamiinae</taxon>
        <taxon>Monochamini</taxon>
        <taxon>Molorchus</taxon>
    </lineage>
</organism>
<dbReference type="SUPFAM" id="SSF81296">
    <property type="entry name" value="E set domains"/>
    <property type="match status" value="1"/>
</dbReference>
<keyword evidence="7" id="KW-1185">Reference proteome</keyword>
<dbReference type="EMBL" id="JAPWTJ010000002">
    <property type="protein sequence ID" value="KAJ8986133.1"/>
    <property type="molecule type" value="Genomic_DNA"/>
</dbReference>
<evidence type="ECO:0000313" key="6">
    <source>
        <dbReference type="EMBL" id="KAJ8986133.1"/>
    </source>
</evidence>
<dbReference type="Gene3D" id="1.10.1280.10">
    <property type="entry name" value="Di-copper center containing domain from catechol oxidase"/>
    <property type="match status" value="1"/>
</dbReference>
<dbReference type="SUPFAM" id="SSF48050">
    <property type="entry name" value="Hemocyanin, N-terminal domain"/>
    <property type="match status" value="1"/>
</dbReference>
<dbReference type="PRINTS" id="PR00187">
    <property type="entry name" value="HAEMOCYANIN"/>
</dbReference>
<protein>
    <submittedName>
        <fullName evidence="6">Uncharacterized protein</fullName>
    </submittedName>
</protein>
<feature type="domain" description="Hemocyanin C-terminal" evidence="5">
    <location>
        <begin position="446"/>
        <end position="690"/>
    </location>
</feature>
<proteinExistence type="predicted"/>
<feature type="signal peptide" evidence="2">
    <location>
        <begin position="1"/>
        <end position="18"/>
    </location>
</feature>
<keyword evidence="2" id="KW-0732">Signal</keyword>
<feature type="domain" description="Hemocyanin middle" evidence="3">
    <location>
        <begin position="156"/>
        <end position="433"/>
    </location>
</feature>
<dbReference type="Proteomes" id="UP001162164">
    <property type="component" value="Unassembled WGS sequence"/>
</dbReference>
<dbReference type="PANTHER" id="PTHR11511">
    <property type="entry name" value="LARVAL STORAGE PROTEIN/PHENOLOXIDASE"/>
    <property type="match status" value="1"/>
</dbReference>
<name>A0ABQ9K6C5_9CUCU</name>
<reference evidence="6" key="1">
    <citation type="journal article" date="2023" name="Insect Mol. Biol.">
        <title>Genome sequencing provides insights into the evolution of gene families encoding plant cell wall-degrading enzymes in longhorned beetles.</title>
        <authorList>
            <person name="Shin N.R."/>
            <person name="Okamura Y."/>
            <person name="Kirsch R."/>
            <person name="Pauchet Y."/>
        </authorList>
    </citation>
    <scope>NUCLEOTIDE SEQUENCE</scope>
    <source>
        <strain evidence="6">MMC_N1</strain>
    </source>
</reference>
<evidence type="ECO:0000256" key="2">
    <source>
        <dbReference type="SAM" id="SignalP"/>
    </source>
</evidence>
<dbReference type="InterPro" id="IPR013788">
    <property type="entry name" value="Hemocyanin/hexamerin"/>
</dbReference>
<dbReference type="InterPro" id="IPR005203">
    <property type="entry name" value="Hemocyanin_C"/>
</dbReference>
<evidence type="ECO:0000256" key="1">
    <source>
        <dbReference type="ARBA" id="ARBA00022761"/>
    </source>
</evidence>
<gene>
    <name evidence="6" type="ORF">NQ317_005604</name>
</gene>
<dbReference type="InterPro" id="IPR008922">
    <property type="entry name" value="Di-copper_centre_dom_sf"/>
</dbReference>
<dbReference type="InterPro" id="IPR000896">
    <property type="entry name" value="Hemocyanin/hexamerin_mid_dom"/>
</dbReference>